<dbReference type="VEuPathDB" id="TriTrypDB:LpyrH10_06_0950"/>
<proteinExistence type="predicted"/>
<dbReference type="Proteomes" id="UP000037923">
    <property type="component" value="Unassembled WGS sequence"/>
</dbReference>
<evidence type="ECO:0000313" key="2">
    <source>
        <dbReference type="EMBL" id="KPA81328.1"/>
    </source>
</evidence>
<dbReference type="EMBL" id="LGTL01000006">
    <property type="protein sequence ID" value="KPA81328.1"/>
    <property type="molecule type" value="Genomic_DNA"/>
</dbReference>
<feature type="region of interest" description="Disordered" evidence="1">
    <location>
        <begin position="76"/>
        <end position="102"/>
    </location>
</feature>
<dbReference type="RefSeq" id="XP_015659769.1">
    <property type="nucleotide sequence ID" value="XM_015801149.1"/>
</dbReference>
<reference evidence="2 3" key="1">
    <citation type="submission" date="2015-07" db="EMBL/GenBank/DDBJ databases">
        <title>High-quality genome of monoxenous trypanosomatid Leptomonas pyrrhocoris.</title>
        <authorList>
            <person name="Flegontov P."/>
            <person name="Butenko A."/>
            <person name="Firsov S."/>
            <person name="Vlcek C."/>
            <person name="Logacheva M.D."/>
            <person name="Field M."/>
            <person name="Filatov D."/>
            <person name="Flegontova O."/>
            <person name="Gerasimov E."/>
            <person name="Jackson A.P."/>
            <person name="Kelly S."/>
            <person name="Opperdoes F."/>
            <person name="O'Reilly A."/>
            <person name="Votypka J."/>
            <person name="Yurchenko V."/>
            <person name="Lukes J."/>
        </authorList>
    </citation>
    <scope>NUCLEOTIDE SEQUENCE [LARGE SCALE GENOMIC DNA]</scope>
    <source>
        <strain evidence="2">H10</strain>
    </source>
</reference>
<comment type="caution">
    <text evidence="2">The sequence shown here is derived from an EMBL/GenBank/DDBJ whole genome shotgun (WGS) entry which is preliminary data.</text>
</comment>
<gene>
    <name evidence="2" type="ORF">ABB37_03725</name>
</gene>
<evidence type="ECO:0000313" key="3">
    <source>
        <dbReference type="Proteomes" id="UP000037923"/>
    </source>
</evidence>
<dbReference type="OrthoDB" id="264227at2759"/>
<evidence type="ECO:0000256" key="1">
    <source>
        <dbReference type="SAM" id="MobiDB-lite"/>
    </source>
</evidence>
<dbReference type="GeneID" id="26904016"/>
<dbReference type="EMBL" id="LGTL01000006">
    <property type="protein sequence ID" value="KPA81330.1"/>
    <property type="molecule type" value="Genomic_DNA"/>
</dbReference>
<keyword evidence="3" id="KW-1185">Reference proteome</keyword>
<dbReference type="EMBL" id="LGTL01000006">
    <property type="protein sequence ID" value="KPA81329.1"/>
    <property type="molecule type" value="Genomic_DNA"/>
</dbReference>
<feature type="region of interest" description="Disordered" evidence="1">
    <location>
        <begin position="1"/>
        <end position="32"/>
    </location>
</feature>
<dbReference type="RefSeq" id="XP_015659768.1">
    <property type="nucleotide sequence ID" value="XM_015801148.1"/>
</dbReference>
<accession>A0A0N0VFL0</accession>
<sequence length="102" mass="11310">MMHTDVVSCSPPPFVTGEASSARRLPPSHMPVPVDPVTSLQHLEEDVQRDVTAAQQRSRLLQEEVDSLLARIAEAQESSAAEQGDNDPVAQRVEAIRRRRQE</sequence>
<dbReference type="RefSeq" id="XP_015659767.1">
    <property type="nucleotide sequence ID" value="XM_015801147.1"/>
</dbReference>
<name>A0A0N0VFL0_LEPPY</name>
<protein>
    <submittedName>
        <fullName evidence="2">Uncharacterized protein</fullName>
    </submittedName>
</protein>
<dbReference type="AlphaFoldDB" id="A0A0N0VFL0"/>
<organism evidence="2 3">
    <name type="scientific">Leptomonas pyrrhocoris</name>
    <name type="common">Firebug parasite</name>
    <dbReference type="NCBI Taxonomy" id="157538"/>
    <lineage>
        <taxon>Eukaryota</taxon>
        <taxon>Discoba</taxon>
        <taxon>Euglenozoa</taxon>
        <taxon>Kinetoplastea</taxon>
        <taxon>Metakinetoplastina</taxon>
        <taxon>Trypanosomatida</taxon>
        <taxon>Trypanosomatidae</taxon>
        <taxon>Leishmaniinae</taxon>
        <taxon>Leptomonas</taxon>
    </lineage>
</organism>